<evidence type="ECO:0000313" key="2">
    <source>
        <dbReference type="Proteomes" id="UP000256919"/>
    </source>
</evidence>
<keyword evidence="2" id="KW-1185">Reference proteome</keyword>
<reference evidence="1 2" key="1">
    <citation type="submission" date="2018-07" db="EMBL/GenBank/DDBJ databases">
        <title>Genomic Encyclopedia of Type Strains, Phase III (KMG-III): the genomes of soil and plant-associated and newly described type strains.</title>
        <authorList>
            <person name="Whitman W."/>
        </authorList>
    </citation>
    <scope>NUCLEOTIDE SEQUENCE [LARGE SCALE GENOMIC DNA]</scope>
    <source>
        <strain evidence="1 2">CECT 7948</strain>
    </source>
</reference>
<dbReference type="Proteomes" id="UP000256919">
    <property type="component" value="Unassembled WGS sequence"/>
</dbReference>
<dbReference type="AlphaFoldDB" id="A0A3D9N729"/>
<sequence>MTLNKIGHLCFLVLLGVTSGFSQSTKIERVYNVAEAKQGVAVDSNYFYVINNSSIVKYNQHDGKELIKWQDSTKQIKHLNSGIILDQKLYCTHSNYPESPMVSSIEVFDPNTLKPIENISLGIYLGSATWLDFYDNHWYVAFAHYRGRGESEGKTNSWTQLVKFTKEWQRIEGWIFPKDLIEKFGTRSNSGGVITKSGTILITGHDNKELYELRFPELGYTLEWTNTYDIPYEGQGIALDKITDLELVLYGIIRKESKVLKIRIIH</sequence>
<accession>A0A3D9N729</accession>
<dbReference type="RefSeq" id="WP_115807996.1">
    <property type="nucleotide sequence ID" value="NZ_QREI01000001.1"/>
</dbReference>
<protein>
    <submittedName>
        <fullName evidence="1">Uncharacterized protein</fullName>
    </submittedName>
</protein>
<organism evidence="1 2">
    <name type="scientific">Winogradskyella pacifica</name>
    <dbReference type="NCBI Taxonomy" id="664642"/>
    <lineage>
        <taxon>Bacteria</taxon>
        <taxon>Pseudomonadati</taxon>
        <taxon>Bacteroidota</taxon>
        <taxon>Flavobacteriia</taxon>
        <taxon>Flavobacteriales</taxon>
        <taxon>Flavobacteriaceae</taxon>
        <taxon>Winogradskyella</taxon>
    </lineage>
</organism>
<dbReference type="SUPFAM" id="SSF75011">
    <property type="entry name" value="3-carboxy-cis,cis-mucoante lactonizing enzyme"/>
    <property type="match status" value="1"/>
</dbReference>
<dbReference type="EMBL" id="QREI01000001">
    <property type="protein sequence ID" value="REE27655.1"/>
    <property type="molecule type" value="Genomic_DNA"/>
</dbReference>
<gene>
    <name evidence="1" type="ORF">DFQ09_101489</name>
</gene>
<evidence type="ECO:0000313" key="1">
    <source>
        <dbReference type="EMBL" id="REE27655.1"/>
    </source>
</evidence>
<proteinExistence type="predicted"/>
<name>A0A3D9N729_9FLAO</name>
<comment type="caution">
    <text evidence="1">The sequence shown here is derived from an EMBL/GenBank/DDBJ whole genome shotgun (WGS) entry which is preliminary data.</text>
</comment>
<dbReference type="OrthoDB" id="9804931at2"/>